<protein>
    <submittedName>
        <fullName evidence="1">Uncharacterized protein</fullName>
    </submittedName>
</protein>
<evidence type="ECO:0000313" key="1">
    <source>
        <dbReference type="EMBL" id="KAI8009965.1"/>
    </source>
</evidence>
<evidence type="ECO:0000313" key="2">
    <source>
        <dbReference type="Proteomes" id="UP001060215"/>
    </source>
</evidence>
<proteinExistence type="predicted"/>
<name>A0ACC0H9U7_9ERIC</name>
<comment type="caution">
    <text evidence="1">The sequence shown here is derived from an EMBL/GenBank/DDBJ whole genome shotgun (WGS) entry which is preliminary data.</text>
</comment>
<keyword evidence="2" id="KW-1185">Reference proteome</keyword>
<dbReference type="Proteomes" id="UP001060215">
    <property type="component" value="Chromosome 5"/>
</dbReference>
<reference evidence="1 2" key="1">
    <citation type="journal article" date="2022" name="Plant J.">
        <title>Chromosome-level genome of Camellia lanceoleosa provides a valuable resource for understanding genome evolution and self-incompatibility.</title>
        <authorList>
            <person name="Gong W."/>
            <person name="Xiao S."/>
            <person name="Wang L."/>
            <person name="Liao Z."/>
            <person name="Chang Y."/>
            <person name="Mo W."/>
            <person name="Hu G."/>
            <person name="Li W."/>
            <person name="Zhao G."/>
            <person name="Zhu H."/>
            <person name="Hu X."/>
            <person name="Ji K."/>
            <person name="Xiang X."/>
            <person name="Song Q."/>
            <person name="Yuan D."/>
            <person name="Jin S."/>
            <person name="Zhang L."/>
        </authorList>
    </citation>
    <scope>NUCLEOTIDE SEQUENCE [LARGE SCALE GENOMIC DNA]</scope>
    <source>
        <strain evidence="1">SQ_2022a</strain>
    </source>
</reference>
<sequence>MEVVDCEDKEEDDWLSPPPKVSVDTLKLVDHEHKITAIVFTDEEQPLCISGDGGVGIYIWGITDPFGQEPIKKLFEQNYWCYTGIHALAISGTGYLYTGSGDKSIKAWSLQDGTVQLWCLSDHSPLTVLGEDAPGNVTFVLSLATYGDALVVAHENGCMKVMYF</sequence>
<gene>
    <name evidence="1" type="ORF">LOK49_LG06G03168</name>
</gene>
<organism evidence="1 2">
    <name type="scientific">Camellia lanceoleosa</name>
    <dbReference type="NCBI Taxonomy" id="1840588"/>
    <lineage>
        <taxon>Eukaryota</taxon>
        <taxon>Viridiplantae</taxon>
        <taxon>Streptophyta</taxon>
        <taxon>Embryophyta</taxon>
        <taxon>Tracheophyta</taxon>
        <taxon>Spermatophyta</taxon>
        <taxon>Magnoliopsida</taxon>
        <taxon>eudicotyledons</taxon>
        <taxon>Gunneridae</taxon>
        <taxon>Pentapetalae</taxon>
        <taxon>asterids</taxon>
        <taxon>Ericales</taxon>
        <taxon>Theaceae</taxon>
        <taxon>Camellia</taxon>
    </lineage>
</organism>
<dbReference type="EMBL" id="CM045762">
    <property type="protein sequence ID" value="KAI8009965.1"/>
    <property type="molecule type" value="Genomic_DNA"/>
</dbReference>
<accession>A0ACC0H9U7</accession>